<accession>A0AAE0VZV9</accession>
<evidence type="ECO:0000313" key="2">
    <source>
        <dbReference type="Proteomes" id="UP001195483"/>
    </source>
</evidence>
<sequence>MFKSHQSHPGLTVLVHFWANPFTVILNLGTKPFFDYDVPVVSIQLNQFPLKIILSQTQETHKQLTCQEKIATFLSTKKLFSHQKRNYSCCQTDLSNQKL</sequence>
<dbReference type="Proteomes" id="UP001195483">
    <property type="component" value="Unassembled WGS sequence"/>
</dbReference>
<evidence type="ECO:0000313" key="1">
    <source>
        <dbReference type="EMBL" id="KAK3596311.1"/>
    </source>
</evidence>
<proteinExistence type="predicted"/>
<comment type="caution">
    <text evidence="1">The sequence shown here is derived from an EMBL/GenBank/DDBJ whole genome shotgun (WGS) entry which is preliminary data.</text>
</comment>
<reference evidence="1" key="2">
    <citation type="journal article" date="2021" name="Genome Biol. Evol.">
        <title>Developing a high-quality reference genome for a parasitic bivalve with doubly uniparental inheritance (Bivalvia: Unionida).</title>
        <authorList>
            <person name="Smith C.H."/>
        </authorList>
    </citation>
    <scope>NUCLEOTIDE SEQUENCE</scope>
    <source>
        <strain evidence="1">CHS0354</strain>
        <tissue evidence="1">Mantle</tissue>
    </source>
</reference>
<reference evidence="1" key="3">
    <citation type="submission" date="2023-05" db="EMBL/GenBank/DDBJ databases">
        <authorList>
            <person name="Smith C.H."/>
        </authorList>
    </citation>
    <scope>NUCLEOTIDE SEQUENCE</scope>
    <source>
        <strain evidence="1">CHS0354</strain>
        <tissue evidence="1">Mantle</tissue>
    </source>
</reference>
<dbReference type="EMBL" id="JAEAOA010000905">
    <property type="protein sequence ID" value="KAK3596311.1"/>
    <property type="molecule type" value="Genomic_DNA"/>
</dbReference>
<gene>
    <name evidence="1" type="ORF">CHS0354_014797</name>
</gene>
<reference evidence="1" key="1">
    <citation type="journal article" date="2021" name="Genome Biol. Evol.">
        <title>A High-Quality Reference Genome for a Parasitic Bivalve with Doubly Uniparental Inheritance (Bivalvia: Unionida).</title>
        <authorList>
            <person name="Smith C.H."/>
        </authorList>
    </citation>
    <scope>NUCLEOTIDE SEQUENCE</scope>
    <source>
        <strain evidence="1">CHS0354</strain>
    </source>
</reference>
<protein>
    <submittedName>
        <fullName evidence="1">Uncharacterized protein</fullName>
    </submittedName>
</protein>
<keyword evidence="2" id="KW-1185">Reference proteome</keyword>
<dbReference type="AlphaFoldDB" id="A0AAE0VZV9"/>
<name>A0AAE0VZV9_9BIVA</name>
<organism evidence="1 2">
    <name type="scientific">Potamilus streckersoni</name>
    <dbReference type="NCBI Taxonomy" id="2493646"/>
    <lineage>
        <taxon>Eukaryota</taxon>
        <taxon>Metazoa</taxon>
        <taxon>Spiralia</taxon>
        <taxon>Lophotrochozoa</taxon>
        <taxon>Mollusca</taxon>
        <taxon>Bivalvia</taxon>
        <taxon>Autobranchia</taxon>
        <taxon>Heteroconchia</taxon>
        <taxon>Palaeoheterodonta</taxon>
        <taxon>Unionida</taxon>
        <taxon>Unionoidea</taxon>
        <taxon>Unionidae</taxon>
        <taxon>Ambleminae</taxon>
        <taxon>Lampsilini</taxon>
        <taxon>Potamilus</taxon>
    </lineage>
</organism>